<dbReference type="InterPro" id="IPR019290">
    <property type="entry name" value="GlycosylTrfase-like_prok"/>
</dbReference>
<accession>A0A935TLF2</accession>
<dbReference type="AlphaFoldDB" id="A0A935TLF2"/>
<dbReference type="Proteomes" id="UP000706151">
    <property type="component" value="Unassembled WGS sequence"/>
</dbReference>
<protein>
    <submittedName>
        <fullName evidence="3">Glycosyltransferase</fullName>
    </submittedName>
</protein>
<evidence type="ECO:0000259" key="1">
    <source>
        <dbReference type="Pfam" id="PF00535"/>
    </source>
</evidence>
<sequence length="312" mass="35104">MPLVSVVIPAYNCVLYLEETIRSILGQTASDIEIIVINDGSTDATGAIARSFGEPVRVFDQPNSGVSTARNHGVREARGAFIALVDHDDYWFPNKLANQLTAFEGHPQVDVVFSDFTRWHQNGGGGRFPEPSTFLPQAAPQGIDNEYSGWIYHQMLLDSWVLTSTALVRTEVVLANGGFDETLPYSEDWDFWLRLSRTSQFLKLREATTLYRQHADQGSRVTRAVDYRTRLLEAAAERWGLCSPDGGYVPPRVFKRQLAQYSAFFGRDHLLGGVGASRYIAARSFIKAWQIDHTYWRSLLYLAATPFYTPRG</sequence>
<dbReference type="EMBL" id="JADJOT010000013">
    <property type="protein sequence ID" value="MBK7956615.1"/>
    <property type="molecule type" value="Genomic_DNA"/>
</dbReference>
<dbReference type="SUPFAM" id="SSF53448">
    <property type="entry name" value="Nucleotide-diphospho-sugar transferases"/>
    <property type="match status" value="1"/>
</dbReference>
<gene>
    <name evidence="3" type="ORF">IPK02_23260</name>
</gene>
<dbReference type="InterPro" id="IPR001173">
    <property type="entry name" value="Glyco_trans_2-like"/>
</dbReference>
<dbReference type="Gene3D" id="3.90.550.10">
    <property type="entry name" value="Spore Coat Polysaccharide Biosynthesis Protein SpsA, Chain A"/>
    <property type="match status" value="1"/>
</dbReference>
<evidence type="ECO:0000313" key="3">
    <source>
        <dbReference type="EMBL" id="MBK7956615.1"/>
    </source>
</evidence>
<feature type="domain" description="Glycosyltransferase 2-like prokaryotic type" evidence="2">
    <location>
        <begin position="163"/>
        <end position="216"/>
    </location>
</feature>
<comment type="caution">
    <text evidence="3">The sequence shown here is derived from an EMBL/GenBank/DDBJ whole genome shotgun (WGS) entry which is preliminary data.</text>
</comment>
<name>A0A935TLF2_9PROT</name>
<dbReference type="Pfam" id="PF00535">
    <property type="entry name" value="Glycos_transf_2"/>
    <property type="match status" value="1"/>
</dbReference>
<dbReference type="Pfam" id="PF10111">
    <property type="entry name" value="Glyco_tranf_2_2"/>
    <property type="match status" value="1"/>
</dbReference>
<dbReference type="InterPro" id="IPR029044">
    <property type="entry name" value="Nucleotide-diphossugar_trans"/>
</dbReference>
<reference evidence="3 4" key="1">
    <citation type="submission" date="2020-10" db="EMBL/GenBank/DDBJ databases">
        <title>Connecting structure to function with the recovery of over 1000 high-quality activated sludge metagenome-assembled genomes encoding full-length rRNA genes using long-read sequencing.</title>
        <authorList>
            <person name="Singleton C.M."/>
            <person name="Petriglieri F."/>
            <person name="Kristensen J.M."/>
            <person name="Kirkegaard R.H."/>
            <person name="Michaelsen T.Y."/>
            <person name="Andersen M.H."/>
            <person name="Karst S.M."/>
            <person name="Dueholm M.S."/>
            <person name="Nielsen P.H."/>
            <person name="Albertsen M."/>
        </authorList>
    </citation>
    <scope>NUCLEOTIDE SEQUENCE [LARGE SCALE GENOMIC DNA]</scope>
    <source>
        <strain evidence="3">Fred_18-Q3-R57-64_BAT3C.720</strain>
    </source>
</reference>
<evidence type="ECO:0000313" key="4">
    <source>
        <dbReference type="Proteomes" id="UP000706151"/>
    </source>
</evidence>
<feature type="domain" description="Glycosyltransferase 2-like" evidence="1">
    <location>
        <begin position="5"/>
        <end position="113"/>
    </location>
</feature>
<evidence type="ECO:0000259" key="2">
    <source>
        <dbReference type="Pfam" id="PF10111"/>
    </source>
</evidence>
<dbReference type="InterPro" id="IPR050834">
    <property type="entry name" value="Glycosyltransf_2"/>
</dbReference>
<dbReference type="PANTHER" id="PTHR43685:SF11">
    <property type="entry name" value="GLYCOSYLTRANSFERASE TAGX-RELATED"/>
    <property type="match status" value="1"/>
</dbReference>
<organism evidence="3 4">
    <name type="scientific">Candidatus Accumulibacter affinis</name>
    <dbReference type="NCBI Taxonomy" id="2954384"/>
    <lineage>
        <taxon>Bacteria</taxon>
        <taxon>Pseudomonadati</taxon>
        <taxon>Pseudomonadota</taxon>
        <taxon>Betaproteobacteria</taxon>
        <taxon>Candidatus Accumulibacter</taxon>
    </lineage>
</organism>
<proteinExistence type="predicted"/>
<dbReference type="PANTHER" id="PTHR43685">
    <property type="entry name" value="GLYCOSYLTRANSFERASE"/>
    <property type="match status" value="1"/>
</dbReference>